<feature type="transmembrane region" description="Helical" evidence="1">
    <location>
        <begin position="76"/>
        <end position="96"/>
    </location>
</feature>
<evidence type="ECO:0000313" key="3">
    <source>
        <dbReference type="Proteomes" id="UP001501600"/>
    </source>
</evidence>
<proteinExistence type="predicted"/>
<reference evidence="3" key="1">
    <citation type="journal article" date="2019" name="Int. J. Syst. Evol. Microbiol.">
        <title>The Global Catalogue of Microorganisms (GCM) 10K type strain sequencing project: providing services to taxonomists for standard genome sequencing and annotation.</title>
        <authorList>
            <consortium name="The Broad Institute Genomics Platform"/>
            <consortium name="The Broad Institute Genome Sequencing Center for Infectious Disease"/>
            <person name="Wu L."/>
            <person name="Ma J."/>
        </authorList>
    </citation>
    <scope>NUCLEOTIDE SEQUENCE [LARGE SCALE GENOMIC DNA]</scope>
    <source>
        <strain evidence="3">JCM 18720</strain>
    </source>
</reference>
<dbReference type="RefSeq" id="WP_345315117.1">
    <property type="nucleotide sequence ID" value="NZ_BAABLF010000001.1"/>
</dbReference>
<keyword evidence="1" id="KW-0472">Membrane</keyword>
<gene>
    <name evidence="2" type="ORF">GCM10025772_01490</name>
</gene>
<feature type="transmembrane region" description="Helical" evidence="1">
    <location>
        <begin position="39"/>
        <end position="69"/>
    </location>
</feature>
<evidence type="ECO:0008006" key="4">
    <source>
        <dbReference type="Google" id="ProtNLM"/>
    </source>
</evidence>
<name>A0ABP9RUG9_9GAMM</name>
<keyword evidence="1" id="KW-1133">Transmembrane helix</keyword>
<organism evidence="2 3">
    <name type="scientific">Ferrimonas gelatinilytica</name>
    <dbReference type="NCBI Taxonomy" id="1255257"/>
    <lineage>
        <taxon>Bacteria</taxon>
        <taxon>Pseudomonadati</taxon>
        <taxon>Pseudomonadota</taxon>
        <taxon>Gammaproteobacteria</taxon>
        <taxon>Alteromonadales</taxon>
        <taxon>Ferrimonadaceae</taxon>
        <taxon>Ferrimonas</taxon>
    </lineage>
</organism>
<feature type="transmembrane region" description="Helical" evidence="1">
    <location>
        <begin position="12"/>
        <end position="33"/>
    </location>
</feature>
<protein>
    <recommendedName>
        <fullName evidence="4">Major facilitator superfamily (MFS) profile domain-containing protein</fullName>
    </recommendedName>
</protein>
<dbReference type="EMBL" id="BAABLF010000001">
    <property type="protein sequence ID" value="GAA5186278.1"/>
    <property type="molecule type" value="Genomic_DNA"/>
</dbReference>
<comment type="caution">
    <text evidence="2">The sequence shown here is derived from an EMBL/GenBank/DDBJ whole genome shotgun (WGS) entry which is preliminary data.</text>
</comment>
<keyword evidence="3" id="KW-1185">Reference proteome</keyword>
<sequence>MKNVNKAFDVLRIVFIILSPIPAVMFSCLYLLVQSAEGFGAFGVAQVLLVPTTLSVAMTLAGVIVAFWAKYLGERLIELVLTTLLSSSVLIFIFIIKVVL</sequence>
<accession>A0ABP9RUG9</accession>
<evidence type="ECO:0000313" key="2">
    <source>
        <dbReference type="EMBL" id="GAA5186278.1"/>
    </source>
</evidence>
<dbReference type="Proteomes" id="UP001501600">
    <property type="component" value="Unassembled WGS sequence"/>
</dbReference>
<evidence type="ECO:0000256" key="1">
    <source>
        <dbReference type="SAM" id="Phobius"/>
    </source>
</evidence>
<dbReference type="PROSITE" id="PS51257">
    <property type="entry name" value="PROKAR_LIPOPROTEIN"/>
    <property type="match status" value="1"/>
</dbReference>
<keyword evidence="1" id="KW-0812">Transmembrane</keyword>